<dbReference type="PROSITE" id="PS00518">
    <property type="entry name" value="ZF_RING_1"/>
    <property type="match status" value="1"/>
</dbReference>
<feature type="region of interest" description="Disordered" evidence="5">
    <location>
        <begin position="170"/>
        <end position="356"/>
    </location>
</feature>
<evidence type="ECO:0000256" key="4">
    <source>
        <dbReference type="PROSITE-ProRule" id="PRU00175"/>
    </source>
</evidence>
<evidence type="ECO:0000313" key="8">
    <source>
        <dbReference type="Proteomes" id="UP000268162"/>
    </source>
</evidence>
<dbReference type="GO" id="GO:0033768">
    <property type="term" value="C:SUMO-targeted ubiquitin ligase complex"/>
    <property type="evidence" value="ECO:0007669"/>
    <property type="project" value="TreeGrafter"/>
</dbReference>
<evidence type="ECO:0000256" key="3">
    <source>
        <dbReference type="ARBA" id="ARBA00022833"/>
    </source>
</evidence>
<feature type="compositionally biased region" description="Polar residues" evidence="5">
    <location>
        <begin position="210"/>
        <end position="231"/>
    </location>
</feature>
<dbReference type="SMART" id="SM00184">
    <property type="entry name" value="RING"/>
    <property type="match status" value="1"/>
</dbReference>
<evidence type="ECO:0000313" key="7">
    <source>
        <dbReference type="EMBL" id="RKP37162.1"/>
    </source>
</evidence>
<protein>
    <recommendedName>
        <fullName evidence="6">RING-type domain-containing protein</fullName>
    </recommendedName>
</protein>
<dbReference type="InterPro" id="IPR049627">
    <property type="entry name" value="SLX8"/>
</dbReference>
<feature type="region of interest" description="Disordered" evidence="5">
    <location>
        <begin position="18"/>
        <end position="57"/>
    </location>
</feature>
<dbReference type="PANTHER" id="PTHR47094:SF1">
    <property type="entry name" value="RING-TYPE E3 UBIQUITIN TRANSFERASE"/>
    <property type="match status" value="1"/>
</dbReference>
<evidence type="ECO:0000256" key="1">
    <source>
        <dbReference type="ARBA" id="ARBA00022723"/>
    </source>
</evidence>
<dbReference type="CDD" id="cd16449">
    <property type="entry name" value="RING-HC"/>
    <property type="match status" value="1"/>
</dbReference>
<name>A0A4P9ZWC9_9FUNG</name>
<keyword evidence="2 4" id="KW-0863">Zinc-finger</keyword>
<proteinExistence type="predicted"/>
<dbReference type="Proteomes" id="UP000268162">
    <property type="component" value="Unassembled WGS sequence"/>
</dbReference>
<keyword evidence="8" id="KW-1185">Reference proteome</keyword>
<dbReference type="GO" id="GO:0032183">
    <property type="term" value="F:SUMO binding"/>
    <property type="evidence" value="ECO:0007669"/>
    <property type="project" value="TreeGrafter"/>
</dbReference>
<dbReference type="GO" id="GO:0140082">
    <property type="term" value="F:SUMO-ubiquitin ligase activity"/>
    <property type="evidence" value="ECO:0007669"/>
    <property type="project" value="TreeGrafter"/>
</dbReference>
<dbReference type="PANTHER" id="PTHR47094">
    <property type="entry name" value="ELFLESS, ISOFORM B"/>
    <property type="match status" value="1"/>
</dbReference>
<evidence type="ECO:0000259" key="6">
    <source>
        <dbReference type="PROSITE" id="PS50089"/>
    </source>
</evidence>
<dbReference type="GO" id="GO:0008270">
    <property type="term" value="F:zinc ion binding"/>
    <property type="evidence" value="ECO:0007669"/>
    <property type="project" value="UniProtKB-KW"/>
</dbReference>
<dbReference type="STRING" id="215637.A0A4P9ZWC9"/>
<feature type="domain" description="RING-type" evidence="6">
    <location>
        <begin position="73"/>
        <end position="111"/>
    </location>
</feature>
<dbReference type="InterPro" id="IPR017907">
    <property type="entry name" value="Znf_RING_CS"/>
</dbReference>
<sequence length="394" mass="41996">MNPPPSGSAEPNRWTLAAAHPRKHSKAPLTRRTIAPSPTMPAAVTSGSTTTTPFPSSLDVTRAQLGRLPKVKCAICLEAPDPATFTACGHIFCETCILVALQTINQCPVCRKALNRRLLRILQFPVVPLRVSDIKPAVASLQPPALPPTTIALPLTIASNSSSSVSATVVTSSGLPTSTPTVLPRPSPKRKAPPPEAQASESEGSRENKSSNPRQSSRRLANPALQRSTGTADAALTVQRDSIPIPGLANPTRASSDTQPPAAISLPSLRQSRIRRTRHNPDQPDRPREPLVPSDEAVPSTLPSSDDGLPSIDINGHSSEDNSTGLLEPTNILAPSPDPSAHPESDTGDTQTTLVPNSFNEFTFDFEDLGDINYQAIFEPDEGDGSPTKRRRFY</sequence>
<dbReference type="InterPro" id="IPR001841">
    <property type="entry name" value="Znf_RING"/>
</dbReference>
<keyword evidence="1" id="KW-0479">Metal-binding</keyword>
<dbReference type="PROSITE" id="PS50089">
    <property type="entry name" value="ZF_RING_2"/>
    <property type="match status" value="1"/>
</dbReference>
<dbReference type="SUPFAM" id="SSF57850">
    <property type="entry name" value="RING/U-box"/>
    <property type="match status" value="1"/>
</dbReference>
<evidence type="ECO:0000256" key="5">
    <source>
        <dbReference type="SAM" id="MobiDB-lite"/>
    </source>
</evidence>
<dbReference type="EMBL" id="ML002532">
    <property type="protein sequence ID" value="RKP37162.1"/>
    <property type="molecule type" value="Genomic_DNA"/>
</dbReference>
<dbReference type="Pfam" id="PF13923">
    <property type="entry name" value="zf-C3HC4_2"/>
    <property type="match status" value="1"/>
</dbReference>
<dbReference type="GO" id="GO:0061630">
    <property type="term" value="F:ubiquitin protein ligase activity"/>
    <property type="evidence" value="ECO:0007669"/>
    <property type="project" value="InterPro"/>
</dbReference>
<accession>A0A4P9ZWC9</accession>
<reference evidence="8" key="1">
    <citation type="journal article" date="2018" name="Nat. Microbiol.">
        <title>Leveraging single-cell genomics to expand the fungal tree of life.</title>
        <authorList>
            <person name="Ahrendt S.R."/>
            <person name="Quandt C.A."/>
            <person name="Ciobanu D."/>
            <person name="Clum A."/>
            <person name="Salamov A."/>
            <person name="Andreopoulos B."/>
            <person name="Cheng J.F."/>
            <person name="Woyke T."/>
            <person name="Pelin A."/>
            <person name="Henrissat B."/>
            <person name="Reynolds N.K."/>
            <person name="Benny G.L."/>
            <person name="Smith M.E."/>
            <person name="James T.Y."/>
            <person name="Grigoriev I.V."/>
        </authorList>
    </citation>
    <scope>NUCLEOTIDE SEQUENCE [LARGE SCALE GENOMIC DNA]</scope>
    <source>
        <strain evidence="8">RSA 468</strain>
    </source>
</reference>
<feature type="compositionally biased region" description="Low complexity" evidence="5">
    <location>
        <begin position="45"/>
        <end position="57"/>
    </location>
</feature>
<feature type="compositionally biased region" description="Basic and acidic residues" evidence="5">
    <location>
        <begin position="279"/>
        <end position="289"/>
    </location>
</feature>
<dbReference type="Gene3D" id="3.30.40.10">
    <property type="entry name" value="Zinc/RING finger domain, C3HC4 (zinc finger)"/>
    <property type="match status" value="1"/>
</dbReference>
<gene>
    <name evidence="7" type="ORF">BJ085DRAFT_36576</name>
</gene>
<dbReference type="AlphaFoldDB" id="A0A4P9ZWC9"/>
<dbReference type="InterPro" id="IPR013083">
    <property type="entry name" value="Znf_RING/FYVE/PHD"/>
</dbReference>
<keyword evidence="3" id="KW-0862">Zinc</keyword>
<evidence type="ECO:0000256" key="2">
    <source>
        <dbReference type="ARBA" id="ARBA00022771"/>
    </source>
</evidence>
<organism evidence="7 8">
    <name type="scientific">Dimargaris cristalligena</name>
    <dbReference type="NCBI Taxonomy" id="215637"/>
    <lineage>
        <taxon>Eukaryota</taxon>
        <taxon>Fungi</taxon>
        <taxon>Fungi incertae sedis</taxon>
        <taxon>Zoopagomycota</taxon>
        <taxon>Kickxellomycotina</taxon>
        <taxon>Dimargaritomycetes</taxon>
        <taxon>Dimargaritales</taxon>
        <taxon>Dimargaritaceae</taxon>
        <taxon>Dimargaris</taxon>
    </lineage>
</organism>
<dbReference type="GO" id="GO:0006511">
    <property type="term" value="P:ubiquitin-dependent protein catabolic process"/>
    <property type="evidence" value="ECO:0007669"/>
    <property type="project" value="TreeGrafter"/>
</dbReference>